<protein>
    <recommendedName>
        <fullName evidence="3">Flagellar basal body rod protein N-terminal domain-containing protein</fullName>
    </recommendedName>
</protein>
<name>A0A8J2YW10_9PROT</name>
<reference evidence="4" key="1">
    <citation type="journal article" date="2014" name="Int. J. Syst. Evol. Microbiol.">
        <title>Complete genome sequence of Corynebacterium casei LMG S-19264T (=DSM 44701T), isolated from a smear-ripened cheese.</title>
        <authorList>
            <consortium name="US DOE Joint Genome Institute (JGI-PGF)"/>
            <person name="Walter F."/>
            <person name="Albersmeier A."/>
            <person name="Kalinowski J."/>
            <person name="Ruckert C."/>
        </authorList>
    </citation>
    <scope>NUCLEOTIDE SEQUENCE</scope>
    <source>
        <strain evidence="4">CGMCC 1.15725</strain>
    </source>
</reference>
<proteinExistence type="predicted"/>
<dbReference type="AlphaFoldDB" id="A0A8J2YW10"/>
<feature type="domain" description="Flagellar basal body rod protein N-terminal" evidence="3">
    <location>
        <begin position="11"/>
        <end position="34"/>
    </location>
</feature>
<comment type="subcellular location">
    <subcellularLocation>
        <location evidence="1">Bacterial flagellum basal body</location>
    </subcellularLocation>
</comment>
<keyword evidence="5" id="KW-1185">Reference proteome</keyword>
<evidence type="ECO:0000256" key="1">
    <source>
        <dbReference type="ARBA" id="ARBA00004117"/>
    </source>
</evidence>
<feature type="region of interest" description="Disordered" evidence="2">
    <location>
        <begin position="34"/>
        <end position="64"/>
    </location>
</feature>
<organism evidence="4 5">
    <name type="scientific">Aliidongia dinghuensis</name>
    <dbReference type="NCBI Taxonomy" id="1867774"/>
    <lineage>
        <taxon>Bacteria</taxon>
        <taxon>Pseudomonadati</taxon>
        <taxon>Pseudomonadota</taxon>
        <taxon>Alphaproteobacteria</taxon>
        <taxon>Rhodospirillales</taxon>
        <taxon>Dongiaceae</taxon>
        <taxon>Aliidongia</taxon>
    </lineage>
</organism>
<sequence length="119" mass="11488">MVDSLASASSNALGGLEAAQNRIATAASNIANASDGIASSETSSGPATSGNAPPLTGGQIGPAAGQVHEALAQQELGGAGGDLSTNLISVAAAKISYEANAKVLKTVDKLAKDAIDIVT</sequence>
<evidence type="ECO:0000259" key="3">
    <source>
        <dbReference type="Pfam" id="PF00460"/>
    </source>
</evidence>
<dbReference type="Proteomes" id="UP000646365">
    <property type="component" value="Unassembled WGS sequence"/>
</dbReference>
<dbReference type="Pfam" id="PF00460">
    <property type="entry name" value="Flg_bb_rod"/>
    <property type="match status" value="1"/>
</dbReference>
<dbReference type="GO" id="GO:0009425">
    <property type="term" value="C:bacterial-type flagellum basal body"/>
    <property type="evidence" value="ECO:0007669"/>
    <property type="project" value="UniProtKB-SubCell"/>
</dbReference>
<feature type="compositionally biased region" description="Polar residues" evidence="2">
    <location>
        <begin position="37"/>
        <end position="51"/>
    </location>
</feature>
<evidence type="ECO:0000313" key="4">
    <source>
        <dbReference type="EMBL" id="GGF30046.1"/>
    </source>
</evidence>
<evidence type="ECO:0000256" key="2">
    <source>
        <dbReference type="SAM" id="MobiDB-lite"/>
    </source>
</evidence>
<dbReference type="RefSeq" id="WP_189049034.1">
    <property type="nucleotide sequence ID" value="NZ_BMJQ01000010.1"/>
</dbReference>
<evidence type="ECO:0000313" key="5">
    <source>
        <dbReference type="Proteomes" id="UP000646365"/>
    </source>
</evidence>
<gene>
    <name evidence="4" type="ORF">GCM10011611_40150</name>
</gene>
<dbReference type="InterPro" id="IPR001444">
    <property type="entry name" value="Flag_bb_rod_N"/>
</dbReference>
<comment type="caution">
    <text evidence="4">The sequence shown here is derived from an EMBL/GenBank/DDBJ whole genome shotgun (WGS) entry which is preliminary data.</text>
</comment>
<accession>A0A8J2YW10</accession>
<dbReference type="EMBL" id="BMJQ01000010">
    <property type="protein sequence ID" value="GGF30046.1"/>
    <property type="molecule type" value="Genomic_DNA"/>
</dbReference>
<reference evidence="4" key="2">
    <citation type="submission" date="2020-09" db="EMBL/GenBank/DDBJ databases">
        <authorList>
            <person name="Sun Q."/>
            <person name="Zhou Y."/>
        </authorList>
    </citation>
    <scope>NUCLEOTIDE SEQUENCE</scope>
    <source>
        <strain evidence="4">CGMCC 1.15725</strain>
    </source>
</reference>